<evidence type="ECO:0000313" key="2">
    <source>
        <dbReference type="EMBL" id="KAK3326549.1"/>
    </source>
</evidence>
<evidence type="ECO:0000256" key="1">
    <source>
        <dbReference type="SAM" id="MobiDB-lite"/>
    </source>
</evidence>
<comment type="caution">
    <text evidence="2">The sequence shown here is derived from an EMBL/GenBank/DDBJ whole genome shotgun (WGS) entry which is preliminary data.</text>
</comment>
<evidence type="ECO:0000313" key="3">
    <source>
        <dbReference type="Proteomes" id="UP001283341"/>
    </source>
</evidence>
<proteinExistence type="predicted"/>
<reference evidence="2" key="2">
    <citation type="submission" date="2023-06" db="EMBL/GenBank/DDBJ databases">
        <authorList>
            <consortium name="Lawrence Berkeley National Laboratory"/>
            <person name="Haridas S."/>
            <person name="Hensen N."/>
            <person name="Bonometti L."/>
            <person name="Westerberg I."/>
            <person name="Brannstrom I.O."/>
            <person name="Guillou S."/>
            <person name="Cros-Aarteil S."/>
            <person name="Calhoun S."/>
            <person name="Kuo A."/>
            <person name="Mondo S."/>
            <person name="Pangilinan J."/>
            <person name="Riley R."/>
            <person name="Labutti K."/>
            <person name="Andreopoulos B."/>
            <person name="Lipzen A."/>
            <person name="Chen C."/>
            <person name="Yanf M."/>
            <person name="Daum C."/>
            <person name="Ng V."/>
            <person name="Clum A."/>
            <person name="Steindorff A."/>
            <person name="Ohm R."/>
            <person name="Martin F."/>
            <person name="Silar P."/>
            <person name="Natvig D."/>
            <person name="Lalanne C."/>
            <person name="Gautier V."/>
            <person name="Ament-Velasquez S.L."/>
            <person name="Kruys A."/>
            <person name="Hutchinson M.I."/>
            <person name="Powell A.J."/>
            <person name="Barry K."/>
            <person name="Miller A.N."/>
            <person name="Grigoriev I.V."/>
            <person name="Debuchy R."/>
            <person name="Gladieux P."/>
            <person name="Thoren M.H."/>
            <person name="Johannesson H."/>
        </authorList>
    </citation>
    <scope>NUCLEOTIDE SEQUENCE</scope>
    <source>
        <strain evidence="2">CBS 118394</strain>
    </source>
</reference>
<sequence length="214" mass="23084">MRWTGEQLTVGRGGCVGSGRGPGFLTHRAPARSIHTCPAAHCTGATRGACGQDKGRKRVDVESGRMSGRDRGDEGDAAKQQMGDGQAGETRTCGCTLSTMRHPSIPPFVAAPKINGERRRMGTRCQRHRRRRRLACCLFTVASLSLLSSARGRPRENLLHVTFDPRSRGRVTVRLCRLPEWCFCADAAPGSSLLTGSQAHSPPQVVDSGTNTPH</sequence>
<gene>
    <name evidence="2" type="ORF">B0H66DRAFT_164059</name>
</gene>
<dbReference type="Proteomes" id="UP001283341">
    <property type="component" value="Unassembled WGS sequence"/>
</dbReference>
<feature type="region of interest" description="Disordered" evidence="1">
    <location>
        <begin position="194"/>
        <end position="214"/>
    </location>
</feature>
<name>A0AAE0IK68_9PEZI</name>
<accession>A0AAE0IK68</accession>
<dbReference type="EMBL" id="JAUEDM010000002">
    <property type="protein sequence ID" value="KAK3326549.1"/>
    <property type="molecule type" value="Genomic_DNA"/>
</dbReference>
<reference evidence="2" key="1">
    <citation type="journal article" date="2023" name="Mol. Phylogenet. Evol.">
        <title>Genome-scale phylogeny and comparative genomics of the fungal order Sordariales.</title>
        <authorList>
            <person name="Hensen N."/>
            <person name="Bonometti L."/>
            <person name="Westerberg I."/>
            <person name="Brannstrom I.O."/>
            <person name="Guillou S."/>
            <person name="Cros-Aarteil S."/>
            <person name="Calhoun S."/>
            <person name="Haridas S."/>
            <person name="Kuo A."/>
            <person name="Mondo S."/>
            <person name="Pangilinan J."/>
            <person name="Riley R."/>
            <person name="LaButti K."/>
            <person name="Andreopoulos B."/>
            <person name="Lipzen A."/>
            <person name="Chen C."/>
            <person name="Yan M."/>
            <person name="Daum C."/>
            <person name="Ng V."/>
            <person name="Clum A."/>
            <person name="Steindorff A."/>
            <person name="Ohm R.A."/>
            <person name="Martin F."/>
            <person name="Silar P."/>
            <person name="Natvig D.O."/>
            <person name="Lalanne C."/>
            <person name="Gautier V."/>
            <person name="Ament-Velasquez S.L."/>
            <person name="Kruys A."/>
            <person name="Hutchinson M.I."/>
            <person name="Powell A.J."/>
            <person name="Barry K."/>
            <person name="Miller A.N."/>
            <person name="Grigoriev I.V."/>
            <person name="Debuchy R."/>
            <person name="Gladieux P."/>
            <person name="Hiltunen Thoren M."/>
            <person name="Johannesson H."/>
        </authorList>
    </citation>
    <scope>NUCLEOTIDE SEQUENCE</scope>
    <source>
        <strain evidence="2">CBS 118394</strain>
    </source>
</reference>
<organism evidence="2 3">
    <name type="scientific">Apodospora peruviana</name>
    <dbReference type="NCBI Taxonomy" id="516989"/>
    <lineage>
        <taxon>Eukaryota</taxon>
        <taxon>Fungi</taxon>
        <taxon>Dikarya</taxon>
        <taxon>Ascomycota</taxon>
        <taxon>Pezizomycotina</taxon>
        <taxon>Sordariomycetes</taxon>
        <taxon>Sordariomycetidae</taxon>
        <taxon>Sordariales</taxon>
        <taxon>Lasiosphaeriaceae</taxon>
        <taxon>Apodospora</taxon>
    </lineage>
</organism>
<feature type="compositionally biased region" description="Basic and acidic residues" evidence="1">
    <location>
        <begin position="58"/>
        <end position="77"/>
    </location>
</feature>
<feature type="region of interest" description="Disordered" evidence="1">
    <location>
        <begin position="48"/>
        <end position="89"/>
    </location>
</feature>
<protein>
    <submittedName>
        <fullName evidence="2">Uncharacterized protein</fullName>
    </submittedName>
</protein>
<keyword evidence="3" id="KW-1185">Reference proteome</keyword>
<dbReference type="AlphaFoldDB" id="A0AAE0IK68"/>